<dbReference type="eggNOG" id="ENOG5032UT2">
    <property type="taxonomic scope" value="Bacteria"/>
</dbReference>
<feature type="transmembrane region" description="Helical" evidence="1">
    <location>
        <begin position="330"/>
        <end position="352"/>
    </location>
</feature>
<dbReference type="EMBL" id="CP005996">
    <property type="protein sequence ID" value="AGS39025.1"/>
    <property type="molecule type" value="Genomic_DNA"/>
</dbReference>
<feature type="transmembrane region" description="Helical" evidence="1">
    <location>
        <begin position="73"/>
        <end position="91"/>
    </location>
</feature>
<feature type="transmembrane region" description="Helical" evidence="1">
    <location>
        <begin position="98"/>
        <end position="117"/>
    </location>
</feature>
<protein>
    <submittedName>
        <fullName evidence="2">Uncharacterized protein</fullName>
    </submittedName>
</protein>
<sequence length="516" mass="57768">MKEKIIHSLTNSNDATQTELRTLLFFTVVISLLLSLSQLIDDSVINSDGIFYLYLASLIQQGGWQAATEAYNWLFYPYIISLVSTLTSLTLESSAHVLNALFTATTCAAFILLIKEFGGKQKVHLYCASLIILCYPNLNEYRNLIIRDHGYWAFYLLSCYFFIKAYKKPTLKTVISLALFTSIAALFRIEGVIFIITLPLLLLLRHISLVQKPNSLTILILAATLLSVFAYSSTYQPLNVSGFTKFNQLQQALTSAITSISSALSSTQTFINTLSPQGFSNDYAPALLIFFFILVLLTEIVSATSPLYALALTSIFFLKRTVLNRQLIWPWIYLIAINIIILCGFLTSTYFLAGRYPIPLALILIIPLPFLVQLAYQQLQKKAFSTTQTYIAKITLVFFIVLTFDGLISTGVSKDYLKDAGRWIAANKDKNALLFTNNQFVSFYAGAHNGKRINEPSFNTVIREINNGKLNQFDILAVQISRKNTDGASSLLTSLAIEPVKAFKNRKGDSVFIFKP</sequence>
<feature type="transmembrane region" description="Helical" evidence="1">
    <location>
        <begin position="150"/>
        <end position="166"/>
    </location>
</feature>
<accession>S5TV98</accession>
<dbReference type="RefSeq" id="WP_020932153.1">
    <property type="nucleotide sequence ID" value="NC_021917.1"/>
</dbReference>
<feature type="transmembrane region" description="Helical" evidence="1">
    <location>
        <begin position="20"/>
        <end position="37"/>
    </location>
</feature>
<dbReference type="HOGENOM" id="CLU_040143_0_0_6"/>
<reference evidence="2 3" key="1">
    <citation type="submission" date="2013-05" db="EMBL/GenBank/DDBJ databases">
        <title>Between feast and famine: a lifestyle of most important marine PAH-degrading bacterium Cycloclasticus sp. 7ME.</title>
        <authorList>
            <person name="Yakimov M.M."/>
            <person name="Messina E."/>
            <person name="Genovese M."/>
            <person name="Denaro R."/>
            <person name="Crisafi F."/>
            <person name="Russo D."/>
            <person name="Cappello S."/>
            <person name="Santisi S."/>
            <person name="Smedile F."/>
            <person name="Golyshina O.V."/>
            <person name="Tran H."/>
            <person name="Pieper D.H."/>
            <person name="Golyshin P.N."/>
            <person name="Giuliano L."/>
        </authorList>
    </citation>
    <scope>NUCLEOTIDE SEQUENCE [LARGE SCALE GENOMIC DNA]</scope>
    <source>
        <strain evidence="2 3">78-ME</strain>
    </source>
</reference>
<name>S5TV98_9GAMM</name>
<evidence type="ECO:0000313" key="3">
    <source>
        <dbReference type="Proteomes" id="UP000015380"/>
    </source>
</evidence>
<feature type="transmembrane region" description="Helical" evidence="1">
    <location>
        <begin position="358"/>
        <end position="376"/>
    </location>
</feature>
<feature type="transmembrane region" description="Helical" evidence="1">
    <location>
        <begin position="216"/>
        <end position="234"/>
    </location>
</feature>
<keyword evidence="1" id="KW-1133">Transmembrane helix</keyword>
<gene>
    <name evidence="2" type="ORF">CYCME_0684</name>
</gene>
<organism evidence="2 3">
    <name type="scientific">Cycloclasticus zancles 78-ME</name>
    <dbReference type="NCBI Taxonomy" id="1198232"/>
    <lineage>
        <taxon>Bacteria</taxon>
        <taxon>Pseudomonadati</taxon>
        <taxon>Pseudomonadota</taxon>
        <taxon>Gammaproteobacteria</taxon>
        <taxon>Thiotrichales</taxon>
        <taxon>Piscirickettsiaceae</taxon>
        <taxon>Cycloclasticus</taxon>
    </lineage>
</organism>
<dbReference type="AlphaFoldDB" id="S5TV98"/>
<feature type="transmembrane region" description="Helical" evidence="1">
    <location>
        <begin position="49"/>
        <end position="67"/>
    </location>
</feature>
<feature type="transmembrane region" description="Helical" evidence="1">
    <location>
        <begin position="388"/>
        <end position="408"/>
    </location>
</feature>
<dbReference type="KEGG" id="cza:CYCME_0684"/>
<dbReference type="Proteomes" id="UP000015380">
    <property type="component" value="Chromosome"/>
</dbReference>
<keyword evidence="1" id="KW-0472">Membrane</keyword>
<reference evidence="3" key="2">
    <citation type="journal article" date="2016" name="Environ. Microbiol. Rep.">
        <title>Analysis of defence systems and a conjugative IncP-1 plasmid in the marine polyaromatic hydrocarbons-degrading bacterium Cycloclasticus sp. 78-ME.</title>
        <authorList>
            <person name="Yakimov M.M."/>
            <person name="Crisafi F."/>
            <person name="Messina E."/>
            <person name="Smedile F."/>
            <person name="Lopatina A."/>
            <person name="Denaro R."/>
            <person name="Pieper D.H."/>
            <person name="Golyshin P.N."/>
            <person name="Giuliano L."/>
        </authorList>
    </citation>
    <scope>NUCLEOTIDE SEQUENCE [LARGE SCALE GENOMIC DNA]</scope>
    <source>
        <strain evidence="3">78-ME</strain>
    </source>
</reference>
<keyword evidence="1" id="KW-0812">Transmembrane</keyword>
<evidence type="ECO:0000256" key="1">
    <source>
        <dbReference type="SAM" id="Phobius"/>
    </source>
</evidence>
<feature type="transmembrane region" description="Helical" evidence="1">
    <location>
        <begin position="286"/>
        <end position="318"/>
    </location>
</feature>
<keyword evidence="3" id="KW-1185">Reference proteome</keyword>
<proteinExistence type="predicted"/>
<evidence type="ECO:0000313" key="2">
    <source>
        <dbReference type="EMBL" id="AGS39025.1"/>
    </source>
</evidence>
<dbReference type="PATRIC" id="fig|1198232.3.peg.691"/>
<feature type="transmembrane region" description="Helical" evidence="1">
    <location>
        <begin position="178"/>
        <end position="204"/>
    </location>
</feature>